<comment type="caution">
    <text evidence="1">The sequence shown here is derived from an EMBL/GenBank/DDBJ whole genome shotgun (WGS) entry which is preliminary data.</text>
</comment>
<gene>
    <name evidence="1" type="ORF">BV22DRAFT_420584</name>
</gene>
<reference evidence="1" key="1">
    <citation type="journal article" date="2021" name="New Phytol.">
        <title>Evolutionary innovations through gain and loss of genes in the ectomycorrhizal Boletales.</title>
        <authorList>
            <person name="Wu G."/>
            <person name="Miyauchi S."/>
            <person name="Morin E."/>
            <person name="Kuo A."/>
            <person name="Drula E."/>
            <person name="Varga T."/>
            <person name="Kohler A."/>
            <person name="Feng B."/>
            <person name="Cao Y."/>
            <person name="Lipzen A."/>
            <person name="Daum C."/>
            <person name="Hundley H."/>
            <person name="Pangilinan J."/>
            <person name="Johnson J."/>
            <person name="Barry K."/>
            <person name="LaButti K."/>
            <person name="Ng V."/>
            <person name="Ahrendt S."/>
            <person name="Min B."/>
            <person name="Choi I.G."/>
            <person name="Park H."/>
            <person name="Plett J.M."/>
            <person name="Magnuson J."/>
            <person name="Spatafora J.W."/>
            <person name="Nagy L.G."/>
            <person name="Henrissat B."/>
            <person name="Grigoriev I.V."/>
            <person name="Yang Z.L."/>
            <person name="Xu J."/>
            <person name="Martin F.M."/>
        </authorList>
    </citation>
    <scope>NUCLEOTIDE SEQUENCE</scope>
    <source>
        <strain evidence="1">KUC20120723A-06</strain>
    </source>
</reference>
<protein>
    <submittedName>
        <fullName evidence="1">Uncharacterized protein</fullName>
    </submittedName>
</protein>
<keyword evidence="2" id="KW-1185">Reference proteome</keyword>
<evidence type="ECO:0000313" key="1">
    <source>
        <dbReference type="EMBL" id="KAH7925620.1"/>
    </source>
</evidence>
<accession>A0ACB8BIE4</accession>
<sequence length="152" mass="16305">MVRFLQFCHEYHCLMSVSSAPIINPSRPSHSKISSISSVSSSDPPSPPPPTVKPRERPAPSLSGLDTKQINEVNRPLRATGGPKPNLKYLSQRPPRWRPSVLPESSTQSGCQIISGYADCPTMNTGSGYGNSGAILLRQSASIPTQRGLGLP</sequence>
<dbReference type="Proteomes" id="UP000790709">
    <property type="component" value="Unassembled WGS sequence"/>
</dbReference>
<evidence type="ECO:0000313" key="2">
    <source>
        <dbReference type="Proteomes" id="UP000790709"/>
    </source>
</evidence>
<dbReference type="EMBL" id="MU266398">
    <property type="protein sequence ID" value="KAH7925620.1"/>
    <property type="molecule type" value="Genomic_DNA"/>
</dbReference>
<organism evidence="1 2">
    <name type="scientific">Leucogyrophana mollusca</name>
    <dbReference type="NCBI Taxonomy" id="85980"/>
    <lineage>
        <taxon>Eukaryota</taxon>
        <taxon>Fungi</taxon>
        <taxon>Dikarya</taxon>
        <taxon>Basidiomycota</taxon>
        <taxon>Agaricomycotina</taxon>
        <taxon>Agaricomycetes</taxon>
        <taxon>Agaricomycetidae</taxon>
        <taxon>Boletales</taxon>
        <taxon>Boletales incertae sedis</taxon>
        <taxon>Leucogyrophana</taxon>
    </lineage>
</organism>
<proteinExistence type="predicted"/>
<name>A0ACB8BIE4_9AGAM</name>